<dbReference type="STRING" id="1077947.SAMN05216227_101068"/>
<dbReference type="GO" id="GO:0046872">
    <property type="term" value="F:metal ion binding"/>
    <property type="evidence" value="ECO:0007669"/>
    <property type="project" value="InterPro"/>
</dbReference>
<dbReference type="Gene3D" id="3.30.70.100">
    <property type="match status" value="1"/>
</dbReference>
<dbReference type="RefSeq" id="WP_050520494.1">
    <property type="nucleotide sequence ID" value="NZ_FOCO01000010.1"/>
</dbReference>
<organism evidence="2 3">
    <name type="scientific">Pseudorhodobacter antarcticus</name>
    <dbReference type="NCBI Taxonomy" id="1077947"/>
    <lineage>
        <taxon>Bacteria</taxon>
        <taxon>Pseudomonadati</taxon>
        <taxon>Pseudomonadota</taxon>
        <taxon>Alphaproteobacteria</taxon>
        <taxon>Rhodobacterales</taxon>
        <taxon>Paracoccaceae</taxon>
        <taxon>Pseudorhodobacter</taxon>
    </lineage>
</organism>
<evidence type="ECO:0000259" key="1">
    <source>
        <dbReference type="PROSITE" id="PS50846"/>
    </source>
</evidence>
<name>A0A1H8F921_9RHOB</name>
<feature type="domain" description="HMA" evidence="1">
    <location>
        <begin position="1"/>
        <end position="63"/>
    </location>
</feature>
<dbReference type="AlphaFoldDB" id="A0A1H8F921"/>
<sequence>MTEFSIPDMSCGHCKAAVEGAVFTLDPQAVVVVDMAARRADVTSAVADAAVIAALAKVGFPAEVV</sequence>
<gene>
    <name evidence="2" type="ORF">SAMN05216227_101068</name>
</gene>
<evidence type="ECO:0000313" key="2">
    <source>
        <dbReference type="EMBL" id="SEN28110.1"/>
    </source>
</evidence>
<evidence type="ECO:0000313" key="3">
    <source>
        <dbReference type="Proteomes" id="UP000183002"/>
    </source>
</evidence>
<dbReference type="SUPFAM" id="SSF55008">
    <property type="entry name" value="HMA, heavy metal-associated domain"/>
    <property type="match status" value="1"/>
</dbReference>
<dbReference type="InterPro" id="IPR036163">
    <property type="entry name" value="HMA_dom_sf"/>
</dbReference>
<proteinExistence type="predicted"/>
<keyword evidence="3" id="KW-1185">Reference proteome</keyword>
<dbReference type="PROSITE" id="PS50846">
    <property type="entry name" value="HMA_2"/>
    <property type="match status" value="1"/>
</dbReference>
<accession>A0A1H8F921</accession>
<dbReference type="Proteomes" id="UP000183002">
    <property type="component" value="Unassembled WGS sequence"/>
</dbReference>
<dbReference type="Pfam" id="PF00403">
    <property type="entry name" value="HMA"/>
    <property type="match status" value="1"/>
</dbReference>
<dbReference type="EMBL" id="FOCO01000010">
    <property type="protein sequence ID" value="SEN28110.1"/>
    <property type="molecule type" value="Genomic_DNA"/>
</dbReference>
<dbReference type="InterPro" id="IPR006121">
    <property type="entry name" value="HMA_dom"/>
</dbReference>
<protein>
    <submittedName>
        <fullName evidence="2">Copper chaperone</fullName>
    </submittedName>
</protein>
<dbReference type="CDD" id="cd00371">
    <property type="entry name" value="HMA"/>
    <property type="match status" value="1"/>
</dbReference>
<reference evidence="2 3" key="1">
    <citation type="submission" date="2016-10" db="EMBL/GenBank/DDBJ databases">
        <authorList>
            <person name="de Groot N.N."/>
        </authorList>
    </citation>
    <scope>NUCLEOTIDE SEQUENCE [LARGE SCALE GENOMIC DNA]</scope>
    <source>
        <strain evidence="2 3">CGMCC 1.10836</strain>
    </source>
</reference>